<organism evidence="8 9">
    <name type="scientific">Enterocloster lavalensis</name>
    <dbReference type="NCBI Taxonomy" id="460384"/>
    <lineage>
        <taxon>Bacteria</taxon>
        <taxon>Bacillati</taxon>
        <taxon>Bacillota</taxon>
        <taxon>Clostridia</taxon>
        <taxon>Lachnospirales</taxon>
        <taxon>Lachnospiraceae</taxon>
        <taxon>Enterocloster</taxon>
    </lineage>
</organism>
<comment type="subcellular location">
    <subcellularLocation>
        <location evidence="1">Endomembrane system</location>
        <topology evidence="1">Multi-pass membrane protein</topology>
    </subcellularLocation>
</comment>
<sequence>MTVEGKGLMERMFHVAERGSDVKTECIAGITTFLSCASVVILNPAILANAGMDTKAVFWATALSIFIACMLMGVWGNFPIALGPAIGLSSFMAFYVVKTLGMSWQNGLACVCISGCSFMLLGLLKVQQKIVDGIPICIKQALGAGVGFFIAFIGFQEAGIVVASPDTLLTLGDLGNPGTVIALVGIIVTAVLVIKNVKGGILIGIVVVAFLGLFAQNPLTGESYTKLPSAVLSFDNPVEALAPTFGQLSLKGMFSGDFHKTVGVIFAIFSFLMVDLFDSISVLLGVAPKAGMVREDGSIPDAGKALFVSASGAAIGAVLGTSTVSIYGAESVTGISVGGRTGLTACVTGFCFLLTLFFSPVFLMIPSIAISPALIMVGIFMMEPLCHLDLSDFTVSMPVFFAVIMMPFTYNIANGVLFSVLSYTLCMIGSGRGKKLSKIVVVLSILFAFYLFLDVLL</sequence>
<dbReference type="Proteomes" id="UP000198508">
    <property type="component" value="Unassembled WGS sequence"/>
</dbReference>
<dbReference type="GO" id="GO:0005886">
    <property type="term" value="C:plasma membrane"/>
    <property type="evidence" value="ECO:0007669"/>
    <property type="project" value="TreeGrafter"/>
</dbReference>
<dbReference type="GO" id="GO:0012505">
    <property type="term" value="C:endomembrane system"/>
    <property type="evidence" value="ECO:0007669"/>
    <property type="project" value="UniProtKB-SubCell"/>
</dbReference>
<feature type="transmembrane region" description="Helical" evidence="7">
    <location>
        <begin position="56"/>
        <end position="75"/>
    </location>
</feature>
<evidence type="ECO:0000313" key="8">
    <source>
        <dbReference type="EMBL" id="SEU13218.1"/>
    </source>
</evidence>
<keyword evidence="9" id="KW-1185">Reference proteome</keyword>
<keyword evidence="3" id="KW-0813">Transport</keyword>
<evidence type="ECO:0000256" key="4">
    <source>
        <dbReference type="ARBA" id="ARBA00022692"/>
    </source>
</evidence>
<dbReference type="InterPro" id="IPR006043">
    <property type="entry name" value="NCS2"/>
</dbReference>
<feature type="transmembrane region" description="Helical" evidence="7">
    <location>
        <begin position="201"/>
        <end position="219"/>
    </location>
</feature>
<feature type="transmembrane region" description="Helical" evidence="7">
    <location>
        <begin position="400"/>
        <end position="424"/>
    </location>
</feature>
<dbReference type="PANTHER" id="PTHR43337">
    <property type="entry name" value="XANTHINE/URACIL PERMEASE C887.17-RELATED"/>
    <property type="match status" value="1"/>
</dbReference>
<evidence type="ECO:0000256" key="7">
    <source>
        <dbReference type="SAM" id="Phobius"/>
    </source>
</evidence>
<evidence type="ECO:0000256" key="6">
    <source>
        <dbReference type="ARBA" id="ARBA00023136"/>
    </source>
</evidence>
<feature type="transmembrane region" description="Helical" evidence="7">
    <location>
        <begin position="262"/>
        <end position="284"/>
    </location>
</feature>
<keyword evidence="6 7" id="KW-0472">Membrane</keyword>
<feature type="transmembrane region" description="Helical" evidence="7">
    <location>
        <begin position="436"/>
        <end position="453"/>
    </location>
</feature>
<evidence type="ECO:0000256" key="5">
    <source>
        <dbReference type="ARBA" id="ARBA00022989"/>
    </source>
</evidence>
<dbReference type="Pfam" id="PF00860">
    <property type="entry name" value="Xan_ur_permease"/>
    <property type="match status" value="1"/>
</dbReference>
<dbReference type="STRING" id="460384.SAMN05216313_13459"/>
<dbReference type="EMBL" id="FOIM01000034">
    <property type="protein sequence ID" value="SEU13218.1"/>
    <property type="molecule type" value="Genomic_DNA"/>
</dbReference>
<gene>
    <name evidence="8" type="ORF">SAMN05216313_13459</name>
</gene>
<feature type="transmembrane region" description="Helical" evidence="7">
    <location>
        <begin position="175"/>
        <end position="194"/>
    </location>
</feature>
<evidence type="ECO:0000256" key="1">
    <source>
        <dbReference type="ARBA" id="ARBA00004127"/>
    </source>
</evidence>
<feature type="transmembrane region" description="Helical" evidence="7">
    <location>
        <begin position="361"/>
        <end position="380"/>
    </location>
</feature>
<evidence type="ECO:0000256" key="3">
    <source>
        <dbReference type="ARBA" id="ARBA00022448"/>
    </source>
</evidence>
<comment type="similarity">
    <text evidence="2">Belongs to the nucleobase:cation symporter-2 (NCS2) (TC 2.A.40) family. Azg-like subfamily.</text>
</comment>
<feature type="transmembrane region" description="Helical" evidence="7">
    <location>
        <begin position="335"/>
        <end position="354"/>
    </location>
</feature>
<feature type="transmembrane region" description="Helical" evidence="7">
    <location>
        <begin position="136"/>
        <end position="155"/>
    </location>
</feature>
<dbReference type="GO" id="GO:0005345">
    <property type="term" value="F:purine nucleobase transmembrane transporter activity"/>
    <property type="evidence" value="ECO:0007669"/>
    <property type="project" value="TreeGrafter"/>
</dbReference>
<reference evidence="9" key="1">
    <citation type="submission" date="2016-10" db="EMBL/GenBank/DDBJ databases">
        <authorList>
            <person name="Varghese N."/>
            <person name="Submissions S."/>
        </authorList>
    </citation>
    <scope>NUCLEOTIDE SEQUENCE [LARGE SCALE GENOMIC DNA]</scope>
    <source>
        <strain evidence="9">NLAE-zl-G277</strain>
    </source>
</reference>
<dbReference type="RefSeq" id="WP_242956480.1">
    <property type="nucleotide sequence ID" value="NZ_DAINWJ010000255.1"/>
</dbReference>
<feature type="transmembrane region" description="Helical" evidence="7">
    <location>
        <begin position="103"/>
        <end position="124"/>
    </location>
</feature>
<dbReference type="InterPro" id="IPR045018">
    <property type="entry name" value="Azg-like"/>
</dbReference>
<evidence type="ECO:0000313" key="9">
    <source>
        <dbReference type="Proteomes" id="UP000198508"/>
    </source>
</evidence>
<feature type="transmembrane region" description="Helical" evidence="7">
    <location>
        <begin position="27"/>
        <end position="50"/>
    </location>
</feature>
<keyword evidence="4 7" id="KW-0812">Transmembrane</keyword>
<protein>
    <submittedName>
        <fullName evidence="8">Putative MFS transporter, AGZA family, xanthine/uracil permease</fullName>
    </submittedName>
</protein>
<evidence type="ECO:0000256" key="2">
    <source>
        <dbReference type="ARBA" id="ARBA00005697"/>
    </source>
</evidence>
<name>A0A1I0JTE5_9FIRM</name>
<dbReference type="GeneID" id="93279967"/>
<feature type="transmembrane region" description="Helical" evidence="7">
    <location>
        <begin position="305"/>
        <end position="329"/>
    </location>
</feature>
<dbReference type="AlphaFoldDB" id="A0A1I0JTE5"/>
<proteinExistence type="inferred from homology"/>
<dbReference type="PANTHER" id="PTHR43337:SF1">
    <property type="entry name" value="XANTHINE_URACIL PERMEASE C887.17-RELATED"/>
    <property type="match status" value="1"/>
</dbReference>
<keyword evidence="5 7" id="KW-1133">Transmembrane helix</keyword>
<accession>A0A1I0JTE5</accession>